<dbReference type="Proteomes" id="UP001519273">
    <property type="component" value="Unassembled WGS sequence"/>
</dbReference>
<dbReference type="PANTHER" id="PTHR33284">
    <property type="entry name" value="RIBOSOMAL PROTEIN L25/GLN-TRNA SYNTHETASE, ANTI-CODON-BINDING DOMAIN-CONTAINING PROTEIN"/>
    <property type="match status" value="1"/>
</dbReference>
<sequence length="209" mass="23101">MNRIQLEAHRRTILTKGELSRLRREGHVPGVLYGKGREAQEIYITADSFRQIKGHGSILVDVNLEGERVSAMINEIAYETMKHRPLHIDLHAVNLNEPINAEVPVILEGLQAVESKGAMVQQQTREVTVRSLPTDVPESITHNIANLDVGDAVHARDLTLPAGVTLHTDPEEVICTIAEARSVAPDTETESKDIELGVKEEGEGEQEKE</sequence>
<keyword evidence="2 5" id="KW-0694">RNA-binding</keyword>
<dbReference type="HAMAP" id="MF_01334">
    <property type="entry name" value="Ribosomal_bL25_CTC"/>
    <property type="match status" value="1"/>
</dbReference>
<organism evidence="9 10">
    <name type="scientific">Paenibacillus sediminis</name>
    <dbReference type="NCBI Taxonomy" id="664909"/>
    <lineage>
        <taxon>Bacteria</taxon>
        <taxon>Bacillati</taxon>
        <taxon>Bacillota</taxon>
        <taxon>Bacilli</taxon>
        <taxon>Bacillales</taxon>
        <taxon>Paenibacillaceae</taxon>
        <taxon>Paenibacillus</taxon>
    </lineage>
</organism>
<dbReference type="PANTHER" id="PTHR33284:SF1">
    <property type="entry name" value="RIBOSOMAL PROTEIN L25_GLN-TRNA SYNTHETASE, ANTI-CODON-BINDING DOMAIN-CONTAINING PROTEIN"/>
    <property type="match status" value="1"/>
</dbReference>
<evidence type="ECO:0000256" key="2">
    <source>
        <dbReference type="ARBA" id="ARBA00022884"/>
    </source>
</evidence>
<gene>
    <name evidence="5" type="primary">rplY</name>
    <name evidence="5" type="synonym">ctc</name>
    <name evidence="9" type="ORF">J2Z20_002988</name>
</gene>
<evidence type="ECO:0000259" key="8">
    <source>
        <dbReference type="Pfam" id="PF14693"/>
    </source>
</evidence>
<keyword evidence="3 5" id="KW-0689">Ribosomal protein</keyword>
<proteinExistence type="inferred from homology"/>
<reference evidence="9 10" key="1">
    <citation type="submission" date="2021-03" db="EMBL/GenBank/DDBJ databases">
        <title>Genomic Encyclopedia of Type Strains, Phase IV (KMG-IV): sequencing the most valuable type-strain genomes for metagenomic binning, comparative biology and taxonomic classification.</title>
        <authorList>
            <person name="Goeker M."/>
        </authorList>
    </citation>
    <scope>NUCLEOTIDE SEQUENCE [LARGE SCALE GENOMIC DNA]</scope>
    <source>
        <strain evidence="9 10">DSM 23491</strain>
    </source>
</reference>
<dbReference type="EMBL" id="JAGGKP010000010">
    <property type="protein sequence ID" value="MBP1938070.1"/>
    <property type="molecule type" value="Genomic_DNA"/>
</dbReference>
<feature type="region of interest" description="Disordered" evidence="6">
    <location>
        <begin position="182"/>
        <end position="209"/>
    </location>
</feature>
<feature type="compositionally biased region" description="Basic and acidic residues" evidence="6">
    <location>
        <begin position="189"/>
        <end position="209"/>
    </location>
</feature>
<evidence type="ECO:0000256" key="1">
    <source>
        <dbReference type="ARBA" id="ARBA00022730"/>
    </source>
</evidence>
<dbReference type="Pfam" id="PF14693">
    <property type="entry name" value="Ribosomal_TL5_C"/>
    <property type="match status" value="1"/>
</dbReference>
<dbReference type="Gene3D" id="2.170.120.20">
    <property type="entry name" value="Ribosomal protein L25, beta domain"/>
    <property type="match status" value="1"/>
</dbReference>
<dbReference type="InterPro" id="IPR037121">
    <property type="entry name" value="Ribosomal_bL25_C"/>
</dbReference>
<accession>A0ABS4H6C2</accession>
<comment type="caution">
    <text evidence="9">The sequence shown here is derived from an EMBL/GenBank/DDBJ whole genome shotgun (WGS) entry which is preliminary data.</text>
</comment>
<protein>
    <recommendedName>
        <fullName evidence="5">Large ribosomal subunit protein bL25</fullName>
    </recommendedName>
    <alternativeName>
        <fullName evidence="5">General stress protein CTC</fullName>
    </alternativeName>
</protein>
<dbReference type="CDD" id="cd00495">
    <property type="entry name" value="Ribosomal_L25_TL5_CTC"/>
    <property type="match status" value="1"/>
</dbReference>
<feature type="domain" description="Large ribosomal subunit protein bL25 L25" evidence="7">
    <location>
        <begin position="6"/>
        <end position="90"/>
    </location>
</feature>
<dbReference type="NCBIfam" id="TIGR00731">
    <property type="entry name" value="bL25_bact_ctc"/>
    <property type="match status" value="1"/>
</dbReference>
<comment type="function">
    <text evidence="5">This is one of the proteins that binds to the 5S RNA in the ribosome where it forms part of the central protuberance.</text>
</comment>
<dbReference type="InterPro" id="IPR001021">
    <property type="entry name" value="Ribosomal_bL25_long"/>
</dbReference>
<dbReference type="Gene3D" id="2.40.240.10">
    <property type="entry name" value="Ribosomal Protein L25, Chain P"/>
    <property type="match status" value="1"/>
</dbReference>
<dbReference type="SUPFAM" id="SSF50715">
    <property type="entry name" value="Ribosomal protein L25-like"/>
    <property type="match status" value="1"/>
</dbReference>
<dbReference type="InterPro" id="IPR011035">
    <property type="entry name" value="Ribosomal_bL25/Gln-tRNA_synth"/>
</dbReference>
<dbReference type="InterPro" id="IPR020056">
    <property type="entry name" value="Rbsml_bL25/Gln-tRNA_synth_N"/>
</dbReference>
<dbReference type="Pfam" id="PF01386">
    <property type="entry name" value="Ribosomal_L25p"/>
    <property type="match status" value="1"/>
</dbReference>
<keyword evidence="1 5" id="KW-0699">rRNA-binding</keyword>
<evidence type="ECO:0000313" key="9">
    <source>
        <dbReference type="EMBL" id="MBP1938070.1"/>
    </source>
</evidence>
<evidence type="ECO:0000256" key="5">
    <source>
        <dbReference type="HAMAP-Rule" id="MF_01334"/>
    </source>
</evidence>
<name>A0ABS4H6C2_9BACL</name>
<dbReference type="RefSeq" id="WP_209851886.1">
    <property type="nucleotide sequence ID" value="NZ_CBCRVE010000004.1"/>
</dbReference>
<keyword evidence="10" id="KW-1185">Reference proteome</keyword>
<dbReference type="InterPro" id="IPR029751">
    <property type="entry name" value="Ribosomal_L25_dom"/>
</dbReference>
<evidence type="ECO:0000256" key="4">
    <source>
        <dbReference type="ARBA" id="ARBA00023274"/>
    </source>
</evidence>
<dbReference type="InterPro" id="IPR020930">
    <property type="entry name" value="Ribosomal_uL5_bac-type"/>
</dbReference>
<feature type="domain" description="Large ribosomal subunit protein bL25 beta" evidence="8">
    <location>
        <begin position="99"/>
        <end position="180"/>
    </location>
</feature>
<comment type="subunit">
    <text evidence="5">Part of the 50S ribosomal subunit; part of the 5S rRNA/L5/L18/L25 subcomplex. Contacts the 5S rRNA. Binds to the 5S rRNA independently of L5 and L18.</text>
</comment>
<evidence type="ECO:0000256" key="3">
    <source>
        <dbReference type="ARBA" id="ARBA00022980"/>
    </source>
</evidence>
<evidence type="ECO:0000256" key="6">
    <source>
        <dbReference type="SAM" id="MobiDB-lite"/>
    </source>
</evidence>
<evidence type="ECO:0000313" key="10">
    <source>
        <dbReference type="Proteomes" id="UP001519273"/>
    </source>
</evidence>
<keyword evidence="4 5" id="KW-0687">Ribonucleoprotein</keyword>
<comment type="similarity">
    <text evidence="5">Belongs to the bacterial ribosomal protein bL25 family. CTC subfamily.</text>
</comment>
<evidence type="ECO:0000259" key="7">
    <source>
        <dbReference type="Pfam" id="PF01386"/>
    </source>
</evidence>
<dbReference type="InterPro" id="IPR020057">
    <property type="entry name" value="Ribosomal_bL25_b-dom"/>
</dbReference>
<dbReference type="GO" id="GO:0005840">
    <property type="term" value="C:ribosome"/>
    <property type="evidence" value="ECO:0007669"/>
    <property type="project" value="UniProtKB-KW"/>
</dbReference>